<feature type="region of interest" description="Disordered" evidence="1">
    <location>
        <begin position="54"/>
        <end position="185"/>
    </location>
</feature>
<organism evidence="3 4">
    <name type="scientific">Panagrellus redivivus</name>
    <name type="common">Microworm</name>
    <dbReference type="NCBI Taxonomy" id="6233"/>
    <lineage>
        <taxon>Eukaryota</taxon>
        <taxon>Metazoa</taxon>
        <taxon>Ecdysozoa</taxon>
        <taxon>Nematoda</taxon>
        <taxon>Chromadorea</taxon>
        <taxon>Rhabditida</taxon>
        <taxon>Tylenchina</taxon>
        <taxon>Panagrolaimomorpha</taxon>
        <taxon>Panagrolaimoidea</taxon>
        <taxon>Panagrolaimidae</taxon>
        <taxon>Panagrellus</taxon>
    </lineage>
</organism>
<dbReference type="InterPro" id="IPR024771">
    <property type="entry name" value="SUZ"/>
</dbReference>
<feature type="domain" description="SUZ" evidence="2">
    <location>
        <begin position="48"/>
        <end position="129"/>
    </location>
</feature>
<feature type="compositionally biased region" description="Pro residues" evidence="1">
    <location>
        <begin position="293"/>
        <end position="313"/>
    </location>
</feature>
<reference evidence="4" key="2">
    <citation type="submission" date="2020-10" db="UniProtKB">
        <authorList>
            <consortium name="WormBaseParasite"/>
        </authorList>
    </citation>
    <scope>IDENTIFICATION</scope>
</reference>
<feature type="compositionally biased region" description="Basic and acidic residues" evidence="1">
    <location>
        <begin position="106"/>
        <end position="126"/>
    </location>
</feature>
<dbReference type="PANTHER" id="PTHR31796">
    <property type="entry name" value="SUZ DOMAIN-CONTAINING PROTEIN 1"/>
    <property type="match status" value="1"/>
</dbReference>
<evidence type="ECO:0000313" key="3">
    <source>
        <dbReference type="Proteomes" id="UP000492821"/>
    </source>
</evidence>
<sequence length="319" mass="34902">MSLSETCNAKSSEDVADDWECAGDEALVASAAVRQKQIEQLESKLAVEMEQLKIEHQPKASASTSTERTRVEVGDGPVRLLRRPRNNADAGKSKEQLDAEAAAEQARMDLEEREAAYQQARERIFGGEEPSSTPTPTSLSASASSNHLTDDPVAQMVAHIQSGASASKQEKPEPRNHLSDVPMKRVDMRRQPGPIPQCRPPLMPGVVIPQMGGPMNGNMPPWPYPGVPPPPMPPYGAPLPYMFGPHQPLLPPQQQQQGTWRSPPAYNMPQNSGPIPLASVKLNPMPIRRPWNQVPPPPPHAMYSQPPPFPPAAPRFQNH</sequence>
<feature type="compositionally biased region" description="Basic and acidic residues" evidence="1">
    <location>
        <begin position="168"/>
        <end position="185"/>
    </location>
</feature>
<dbReference type="AlphaFoldDB" id="A0A7E4VQ68"/>
<accession>A0A7E4VQ68</accession>
<feature type="region of interest" description="Disordered" evidence="1">
    <location>
        <begin position="251"/>
        <end position="319"/>
    </location>
</feature>
<proteinExistence type="predicted"/>
<keyword evidence="3" id="KW-1185">Reference proteome</keyword>
<evidence type="ECO:0000259" key="2">
    <source>
        <dbReference type="PROSITE" id="PS51673"/>
    </source>
</evidence>
<dbReference type="Proteomes" id="UP000492821">
    <property type="component" value="Unassembled WGS sequence"/>
</dbReference>
<dbReference type="InterPro" id="IPR039228">
    <property type="entry name" value="SZRD1"/>
</dbReference>
<dbReference type="PANTHER" id="PTHR31796:SF2">
    <property type="entry name" value="SUZ DOMAIN-CONTAINING PROTEIN 1"/>
    <property type="match status" value="1"/>
</dbReference>
<reference evidence="3" key="1">
    <citation type="journal article" date="2013" name="Genetics">
        <title>The draft genome and transcriptome of Panagrellus redivivus are shaped by the harsh demands of a free-living lifestyle.</title>
        <authorList>
            <person name="Srinivasan J."/>
            <person name="Dillman A.R."/>
            <person name="Macchietto M.G."/>
            <person name="Heikkinen L."/>
            <person name="Lakso M."/>
            <person name="Fracchia K.M."/>
            <person name="Antoshechkin I."/>
            <person name="Mortazavi A."/>
            <person name="Wong G."/>
            <person name="Sternberg P.W."/>
        </authorList>
    </citation>
    <scope>NUCLEOTIDE SEQUENCE [LARGE SCALE GENOMIC DNA]</scope>
    <source>
        <strain evidence="3">MT8872</strain>
    </source>
</reference>
<name>A0A7E4VQ68_PANRE</name>
<feature type="compositionally biased region" description="Low complexity" evidence="1">
    <location>
        <begin position="130"/>
        <end position="145"/>
    </location>
</feature>
<evidence type="ECO:0000313" key="4">
    <source>
        <dbReference type="WBParaSite" id="Pan_g23863.t1"/>
    </source>
</evidence>
<protein>
    <submittedName>
        <fullName evidence="4">SUZ domain-containing protein</fullName>
    </submittedName>
</protein>
<dbReference type="Pfam" id="PF12752">
    <property type="entry name" value="SUZ"/>
    <property type="match status" value="1"/>
</dbReference>
<evidence type="ECO:0000256" key="1">
    <source>
        <dbReference type="SAM" id="MobiDB-lite"/>
    </source>
</evidence>
<dbReference type="WBParaSite" id="Pan_g23863.t1">
    <property type="protein sequence ID" value="Pan_g23863.t1"/>
    <property type="gene ID" value="Pan_g23863"/>
</dbReference>
<dbReference type="PROSITE" id="PS51673">
    <property type="entry name" value="SUZ"/>
    <property type="match status" value="1"/>
</dbReference>